<dbReference type="Gene3D" id="3.40.50.1360">
    <property type="match status" value="1"/>
</dbReference>
<dbReference type="PANTHER" id="PTHR34294:SF1">
    <property type="entry name" value="TRANSCRIPTIONAL REGULATOR LSRR"/>
    <property type="match status" value="1"/>
</dbReference>
<dbReference type="InterPro" id="IPR037171">
    <property type="entry name" value="NagB/RpiA_transferase-like"/>
</dbReference>
<gene>
    <name evidence="6" type="ORF">BTU61_06850</name>
    <name evidence="7" type="ORF">J4854_01365</name>
</gene>
<evidence type="ECO:0000256" key="2">
    <source>
        <dbReference type="ARBA" id="ARBA00023015"/>
    </source>
</evidence>
<keyword evidence="8" id="KW-1185">Reference proteome</keyword>
<dbReference type="Gene3D" id="1.10.10.60">
    <property type="entry name" value="Homeodomain-like"/>
    <property type="match status" value="1"/>
</dbReference>
<evidence type="ECO:0000313" key="8">
    <source>
        <dbReference type="Proteomes" id="UP000676511"/>
    </source>
</evidence>
<keyword evidence="3 6" id="KW-0238">DNA-binding</keyword>
<dbReference type="GO" id="GO:0030246">
    <property type="term" value="F:carbohydrate binding"/>
    <property type="evidence" value="ECO:0007669"/>
    <property type="project" value="InterPro"/>
</dbReference>
<evidence type="ECO:0000313" key="7">
    <source>
        <dbReference type="EMBL" id="QUB39129.1"/>
    </source>
</evidence>
<dbReference type="AlphaFoldDB" id="A0A9X0WQ81"/>
<keyword evidence="4" id="KW-0804">Transcription</keyword>
<evidence type="ECO:0000256" key="1">
    <source>
        <dbReference type="ARBA" id="ARBA00010466"/>
    </source>
</evidence>
<keyword evidence="2" id="KW-0805">Transcription regulation</keyword>
<dbReference type="EMBL" id="CP072329">
    <property type="protein sequence ID" value="QUB39129.1"/>
    <property type="molecule type" value="Genomic_DNA"/>
</dbReference>
<dbReference type="Proteomes" id="UP000676511">
    <property type="component" value="Chromosome"/>
</dbReference>
<sequence length="322" mass="37100">MKYERKKLLAKLAYLYYIEEKSQSEIAAETGIYRTTVSRMLTEAKRERIVKIEIESFDSKLFRLENYVKEKYHISELEIVPNIEDEPLWDLEQRLARSVAGMVRSLLQDGMNIGFSWGKSLSLLVDQIGSKRLENVHFYPLAGGPSHIHARYHVNTLIYNMTSKFHGECRFINATIIQENKELAEGILTSKYFDDLRESWENLDIAVVGIGGPADTHNPQWFDMLTDQDFSKLQSEEAIGEVCCRFFDRKGKPVYQDLQERTVAITLEKLKQIPKTVSLAYGERKAGAILSVIKAGYINHLVTDEATILRMLELDDDFTFKK</sequence>
<evidence type="ECO:0000256" key="3">
    <source>
        <dbReference type="ARBA" id="ARBA00023125"/>
    </source>
</evidence>
<dbReference type="RefSeq" id="WP_200772897.1">
    <property type="nucleotide sequence ID" value="NZ_CP072329.1"/>
</dbReference>
<reference evidence="6" key="1">
    <citation type="submission" date="2016-12" db="EMBL/GenBank/DDBJ databases">
        <title>Draft genome of Streptococcus lactarius CCUG 66490T type strain.</title>
        <authorList>
            <person name="Salva-Serra F."/>
            <person name="Engstrom-Jakobsson H."/>
            <person name="Thorell K."/>
            <person name="Gomila M."/>
            <person name="Gonzales-Siles L."/>
            <person name="Busquets A."/>
            <person name="Jaen-Luchoro D."/>
            <person name="Karlsson R."/>
            <person name="Kristiansson E."/>
            <person name="Moore E."/>
        </authorList>
    </citation>
    <scope>NUCLEOTIDE SEQUENCE</scope>
    <source>
        <strain evidence="6">CCUG 66490</strain>
    </source>
</reference>
<dbReference type="InterPro" id="IPR051054">
    <property type="entry name" value="SorC_transcr_regulators"/>
</dbReference>
<evidence type="ECO:0000313" key="6">
    <source>
        <dbReference type="EMBL" id="MBK4779909.1"/>
    </source>
</evidence>
<dbReference type="GO" id="GO:0003677">
    <property type="term" value="F:DNA binding"/>
    <property type="evidence" value="ECO:0007669"/>
    <property type="project" value="UniProtKB-KW"/>
</dbReference>
<name>A0A9X0WQ81_9STRE</name>
<dbReference type="Pfam" id="PF04198">
    <property type="entry name" value="Sugar-bind"/>
    <property type="match status" value="1"/>
</dbReference>
<protein>
    <submittedName>
        <fullName evidence="6">DNA-binding transcriptional regulator</fullName>
    </submittedName>
    <submittedName>
        <fullName evidence="7">Sugar-binding transcriptional regulator</fullName>
    </submittedName>
</protein>
<dbReference type="SUPFAM" id="SSF100950">
    <property type="entry name" value="NagB/RpiA/CoA transferase-like"/>
    <property type="match status" value="1"/>
</dbReference>
<dbReference type="EMBL" id="MRXX01000008">
    <property type="protein sequence ID" value="MBK4779909.1"/>
    <property type="molecule type" value="Genomic_DNA"/>
</dbReference>
<dbReference type="SUPFAM" id="SSF88659">
    <property type="entry name" value="Sigma3 and sigma4 domains of RNA polymerase sigma factors"/>
    <property type="match status" value="1"/>
</dbReference>
<accession>A0A9X0WQ81</accession>
<dbReference type="Proteomes" id="UP001138780">
    <property type="component" value="Unassembled WGS sequence"/>
</dbReference>
<dbReference type="InterPro" id="IPR007324">
    <property type="entry name" value="Sugar-bd_dom_put"/>
</dbReference>
<organism evidence="6 9">
    <name type="scientific">Streptococcus lactarius</name>
    <dbReference type="NCBI Taxonomy" id="684066"/>
    <lineage>
        <taxon>Bacteria</taxon>
        <taxon>Bacillati</taxon>
        <taxon>Bacillota</taxon>
        <taxon>Bacilli</taxon>
        <taxon>Lactobacillales</taxon>
        <taxon>Streptococcaceae</taxon>
        <taxon>Streptococcus</taxon>
    </lineage>
</organism>
<evidence type="ECO:0000256" key="4">
    <source>
        <dbReference type="ARBA" id="ARBA00023163"/>
    </source>
</evidence>
<feature type="domain" description="Sugar-binding" evidence="5">
    <location>
        <begin position="60"/>
        <end position="313"/>
    </location>
</feature>
<comment type="similarity">
    <text evidence="1">Belongs to the SorC transcriptional regulatory family.</text>
</comment>
<reference evidence="7 8" key="2">
    <citation type="submission" date="2021-03" db="EMBL/GenBank/DDBJ databases">
        <title>Human Oral Microbial Genomes.</title>
        <authorList>
            <person name="Johnston C.D."/>
            <person name="Chen T."/>
            <person name="Dewhirst F.E."/>
        </authorList>
    </citation>
    <scope>NUCLEOTIDE SEQUENCE [LARGE SCALE GENOMIC DNA]</scope>
    <source>
        <strain evidence="7 8">CCUG 66490</strain>
    </source>
</reference>
<dbReference type="PANTHER" id="PTHR34294">
    <property type="entry name" value="TRANSCRIPTIONAL REGULATOR-RELATED"/>
    <property type="match status" value="1"/>
</dbReference>
<proteinExistence type="inferred from homology"/>
<evidence type="ECO:0000313" key="9">
    <source>
        <dbReference type="Proteomes" id="UP001138780"/>
    </source>
</evidence>
<evidence type="ECO:0000259" key="5">
    <source>
        <dbReference type="Pfam" id="PF04198"/>
    </source>
</evidence>
<dbReference type="InterPro" id="IPR013324">
    <property type="entry name" value="RNA_pol_sigma_r3/r4-like"/>
</dbReference>